<dbReference type="CDD" id="cd09272">
    <property type="entry name" value="RNase_HI_RT_Ty1"/>
    <property type="match status" value="1"/>
</dbReference>
<dbReference type="Pfam" id="PF07727">
    <property type="entry name" value="RVT_2"/>
    <property type="match status" value="1"/>
</dbReference>
<feature type="region of interest" description="Disordered" evidence="2">
    <location>
        <begin position="872"/>
        <end position="902"/>
    </location>
</feature>
<dbReference type="Pfam" id="PF22936">
    <property type="entry name" value="Pol_BBD"/>
    <property type="match status" value="1"/>
</dbReference>
<feature type="compositionally biased region" description="Acidic residues" evidence="2">
    <location>
        <begin position="744"/>
        <end position="755"/>
    </location>
</feature>
<protein>
    <submittedName>
        <fullName evidence="6">Putative ribonuclease H-like domain-containing protein</fullName>
    </submittedName>
</protein>
<dbReference type="InterPro" id="IPR054722">
    <property type="entry name" value="PolX-like_BBD"/>
</dbReference>
<evidence type="ECO:0000313" key="6">
    <source>
        <dbReference type="EMBL" id="GEU51762.1"/>
    </source>
</evidence>
<evidence type="ECO:0000256" key="2">
    <source>
        <dbReference type="SAM" id="MobiDB-lite"/>
    </source>
</evidence>
<comment type="caution">
    <text evidence="6">The sequence shown here is derived from an EMBL/GenBank/DDBJ whole genome shotgun (WGS) entry which is preliminary data.</text>
</comment>
<dbReference type="EMBL" id="BKCJ010002915">
    <property type="protein sequence ID" value="GEU51762.1"/>
    <property type="molecule type" value="Genomic_DNA"/>
</dbReference>
<dbReference type="GO" id="GO:0004190">
    <property type="term" value="F:aspartic-type endopeptidase activity"/>
    <property type="evidence" value="ECO:0007669"/>
    <property type="project" value="UniProtKB-KW"/>
</dbReference>
<keyword evidence="1" id="KW-0064">Aspartyl protease</keyword>
<dbReference type="SUPFAM" id="SSF56672">
    <property type="entry name" value="DNA/RNA polymerases"/>
    <property type="match status" value="1"/>
</dbReference>
<feature type="region of interest" description="Disordered" evidence="2">
    <location>
        <begin position="1837"/>
        <end position="1872"/>
    </location>
</feature>
<keyword evidence="1" id="KW-0645">Protease</keyword>
<dbReference type="InterPro" id="IPR013103">
    <property type="entry name" value="RVT_2"/>
</dbReference>
<dbReference type="PANTHER" id="PTHR11439">
    <property type="entry name" value="GAG-POL-RELATED RETROTRANSPOSON"/>
    <property type="match status" value="1"/>
</dbReference>
<feature type="compositionally biased region" description="Basic and acidic residues" evidence="2">
    <location>
        <begin position="238"/>
        <end position="248"/>
    </location>
</feature>
<proteinExistence type="predicted"/>
<keyword evidence="1" id="KW-0378">Hydrolase</keyword>
<accession>A0A6L2KT45</accession>
<dbReference type="InterPro" id="IPR043502">
    <property type="entry name" value="DNA/RNA_pol_sf"/>
</dbReference>
<feature type="compositionally biased region" description="Basic and acidic residues" evidence="2">
    <location>
        <begin position="1837"/>
        <end position="1850"/>
    </location>
</feature>
<feature type="region of interest" description="Disordered" evidence="2">
    <location>
        <begin position="230"/>
        <end position="249"/>
    </location>
</feature>
<evidence type="ECO:0000259" key="4">
    <source>
        <dbReference type="Pfam" id="PF13976"/>
    </source>
</evidence>
<evidence type="ECO:0000256" key="1">
    <source>
        <dbReference type="ARBA" id="ARBA00022750"/>
    </source>
</evidence>
<feature type="region of interest" description="Disordered" evidence="2">
    <location>
        <begin position="1941"/>
        <end position="1984"/>
    </location>
</feature>
<gene>
    <name evidence="6" type="ORF">Tci_023740</name>
</gene>
<feature type="region of interest" description="Disordered" evidence="2">
    <location>
        <begin position="1484"/>
        <end position="1504"/>
    </location>
</feature>
<feature type="compositionally biased region" description="Basic residues" evidence="2">
    <location>
        <begin position="1957"/>
        <end position="1969"/>
    </location>
</feature>
<reference evidence="6" key="1">
    <citation type="journal article" date="2019" name="Sci. Rep.">
        <title>Draft genome of Tanacetum cinerariifolium, the natural source of mosquito coil.</title>
        <authorList>
            <person name="Yamashiro T."/>
            <person name="Shiraishi A."/>
            <person name="Satake H."/>
            <person name="Nakayama K."/>
        </authorList>
    </citation>
    <scope>NUCLEOTIDE SEQUENCE</scope>
</reference>
<organism evidence="6">
    <name type="scientific">Tanacetum cinerariifolium</name>
    <name type="common">Dalmatian daisy</name>
    <name type="synonym">Chrysanthemum cinerariifolium</name>
    <dbReference type="NCBI Taxonomy" id="118510"/>
    <lineage>
        <taxon>Eukaryota</taxon>
        <taxon>Viridiplantae</taxon>
        <taxon>Streptophyta</taxon>
        <taxon>Embryophyta</taxon>
        <taxon>Tracheophyta</taxon>
        <taxon>Spermatophyta</taxon>
        <taxon>Magnoliopsida</taxon>
        <taxon>eudicotyledons</taxon>
        <taxon>Gunneridae</taxon>
        <taxon>Pentapetalae</taxon>
        <taxon>asterids</taxon>
        <taxon>campanulids</taxon>
        <taxon>Asterales</taxon>
        <taxon>Asteraceae</taxon>
        <taxon>Asteroideae</taxon>
        <taxon>Anthemideae</taxon>
        <taxon>Anthemidinae</taxon>
        <taxon>Tanacetum</taxon>
    </lineage>
</organism>
<feature type="region of interest" description="Disordered" evidence="2">
    <location>
        <begin position="729"/>
        <end position="760"/>
    </location>
</feature>
<name>A0A6L2KT45_TANCI</name>
<evidence type="ECO:0000259" key="5">
    <source>
        <dbReference type="Pfam" id="PF22936"/>
    </source>
</evidence>
<feature type="domain" description="GAG-pre-integrase" evidence="4">
    <location>
        <begin position="652"/>
        <end position="703"/>
    </location>
</feature>
<dbReference type="InterPro" id="IPR025724">
    <property type="entry name" value="GAG-pre-integrase_dom"/>
</dbReference>
<evidence type="ECO:0000259" key="3">
    <source>
        <dbReference type="Pfam" id="PF07727"/>
    </source>
</evidence>
<dbReference type="PANTHER" id="PTHR11439:SF495">
    <property type="entry name" value="REVERSE TRANSCRIPTASE, RNA-DEPENDENT DNA POLYMERASE-RELATED"/>
    <property type="match status" value="1"/>
</dbReference>
<dbReference type="Pfam" id="PF13976">
    <property type="entry name" value="gag_pre-integrs"/>
    <property type="match status" value="1"/>
</dbReference>
<feature type="compositionally biased region" description="Polar residues" evidence="2">
    <location>
        <begin position="729"/>
        <end position="738"/>
    </location>
</feature>
<feature type="domain" description="Reverse transcriptase Ty1/copia-type" evidence="3">
    <location>
        <begin position="1019"/>
        <end position="1201"/>
    </location>
</feature>
<sequence length="2144" mass="237065">MLAPSSRGLILYQAYGNLYAMTGIVIPAARVFCFYWQVFIPAGDLFLLACLARSAVRVSTLYKEPYGIVEEEGLDKGYDKIQKILTQMNTLKIKPKPEDVNMKFLRGLPPSWTGIALILKTKGGLEYISFDDLYNKLKFLEIDTKGYSSSSSTISNVAFGSLKSKCSVVDDVIYSFFTNHEIDQHLVYENFDQMNKEDFEEYDLKHQMAMLSIKHMGYFSRECRAQDGQNSNNYQKYKSKEAGKDRSDSNAMVVVDGSIDWDKQTKEGNTKPRSLENFGMVAGIKIVSDADSEGEVVSANDAIPAGVSVSAGNVVAAVVSPQSETEFVLMGLSTEGQPSYNRFVLVDHMKEVSPPLTENYMPPSNIPDIDESQMVYRKKATNSFEIKTNDDSIYHSHDSVLFDFSDRSSKPSTNDFQMCDSSVECSRPNHSDHGFTDSIFSVSAPASESRDTIVIDCARQEDFPSVCTSSIETDVKSSTTFYLHLIKDYDLYEQRLAKRNAEGKDILRKRPTVKPVHPNRPKPVFAGQPHLDNSLRLEKAKDRGIVDSGFSRSMSGNKDKLEDFKDFDGREVTFGGSTGKISGKGTIKTKTLNFKNVLYVEELQHFNLISVSQICDQTHRVLFTENECLVLSKDFPLLDPSMVILSILRKYNLYTSSLNELAPKGPLTCLIAKANESTLWHRRLGHVNFKNMNKLVKGNLVRGTGQAWMFDVDYLTNSLNYSRVSSTNLTVGSQGATPSNSGSQEDDSDSDDEPDVLIIHSTPTPVVPIVDEATTQNDGTKSDHATTNAENLDELAELQALQRQEQTGKAEADRLGLAFPSLNLILGVGTAFIGSSVSAGSTPLVSDSSTPPLSLCSSPISADRRFISAGKRHVSAGRPTSSAGRPVSAGRPSGSATRTPVPTGRILGKFTASASSEQFPRASNVENSDIHDGLKIFDCPKSGIFTSSSYDEEFAGLDAHNLESSLDALADLDWVEAMQAEMQQFGNQKVWVLVTLPDGKQAIGTKWILKNKRDARAIIEAIRLFLAFASFMGFMVYQMEVKSAFLYGKIAEEVYVTQPRGFEDPNHLKKVYKVVKALYGLHQAPRAWYAWLSTFLLKHRYKRGIINKTLYIKKDSKDIMLVQVYVDDIIFSSIRKDWCEEFETLMQSEFKMSSMGPLIFFLGLQVDQRPDGIFIHQKKYVADILRKFDLDNSKLASTPFEPYKIREKNVLDEPISVYLYRSMIGCLMYLTATRPDIMFAVCAAARHQVTPKTSNLLSVKRIFKYLTAYPKLGLWYPRDSPFDLEAFSDSDYASANGDRKSTTGGCQFLVRWLISWQCKKQTIVATSSCEAKYVAVASCCGQWFLFTSAGRVTFCWLFRIPASDLVLLVICYSCWRCIFSAGSASEVSLSDGTRGLVATIDGTAYTVTEASIRSALQLYDLNAIDTMTNEEIFAGLKDIGQSSPPPIPFGPAPTAGVVSTNPIPDIPSSFGPSEPVLETITSPFGDDDTGGGSFHESPPRPHPATPTISPTIGVAEEPLTLTYFLALFPNCLQRIATLKAKLKATKILHRDTLCSVTEEEERKSKELDALLDLVNAALHEPSLSTIPSKLDNPEQAKAITIIYKRLKKKKSSFGLTFTDADISAGGLDSAGGLTSAGISVAVGPTVLAEPSSAIRDPSKGKAVATPSLTVSALTDKELADQQAAILEADRQELLEQELCQSIHAEQVYLDSLFAQRVAKEQDRESMASEVQSTQRQAELDKVALNLTNEEWIGLVDQVQAHPTLSAKLLGADVSEYTFSVRMVELMNRQRKAIAEMKAKAKREKPMTSAQQKEFMRLTDDQLRFEYDKIRRAVDLATGKDQHQHLKRSGETLESSESQKLKRSHSTTRPAELQETTSVFACVPIAAGDLIPAATSVFAASSISAGVPIAAGVSTTAGASSSASEAFVPVIELFDSPHKDTSLPLDPEIDELDEPLRKSSRKKSIARKRNLPSPSKPKSGALPFDEDDPKAAFKRHLKQAFDDDEPAEPVSFALAGRADLIVLYGLVLDKYKTERATGIGLGLWMDLRTLITAREERDASIIWHDQDQWQIQSWRFYAIPVILMLETKAGDIMYMFVDKKYPLTLETLQRMLNHGLEIDRDPSGNDLTTAIQLIQSLLNQLHPAA</sequence>
<feature type="domain" description="Retrovirus-related Pol polyprotein from transposon TNT 1-94-like beta-barrel" evidence="5">
    <location>
        <begin position="545"/>
        <end position="616"/>
    </location>
</feature>